<dbReference type="PANTHER" id="PTHR19229">
    <property type="entry name" value="ATP-BINDING CASSETTE TRANSPORTER SUBFAMILY A ABCA"/>
    <property type="match status" value="1"/>
</dbReference>
<reference evidence="2 3" key="1">
    <citation type="submission" date="2023-01" db="EMBL/GenBank/DDBJ databases">
        <authorList>
            <person name="Kreplak J."/>
        </authorList>
    </citation>
    <scope>NUCLEOTIDE SEQUENCE [LARGE SCALE GENOMIC DNA]</scope>
</reference>
<dbReference type="Proteomes" id="UP001157006">
    <property type="component" value="Chromosome 2"/>
</dbReference>
<dbReference type="AlphaFoldDB" id="A0AAV0ZEY3"/>
<accession>A0AAV0ZEY3</accession>
<evidence type="ECO:0000313" key="2">
    <source>
        <dbReference type="EMBL" id="CAI8596376.1"/>
    </source>
</evidence>
<dbReference type="InterPro" id="IPR026082">
    <property type="entry name" value="ABCA"/>
</dbReference>
<gene>
    <name evidence="2" type="ORF">VFH_II032400</name>
</gene>
<keyword evidence="1" id="KW-0472">Membrane</keyword>
<dbReference type="PANTHER" id="PTHR19229:SF154">
    <property type="entry name" value="ABC TRANSPORTER A FAMILY MEMBER 3-RELATED"/>
    <property type="match status" value="1"/>
</dbReference>
<keyword evidence="3" id="KW-1185">Reference proteome</keyword>
<feature type="transmembrane region" description="Helical" evidence="1">
    <location>
        <begin position="112"/>
        <end position="132"/>
    </location>
</feature>
<name>A0AAV0ZEY3_VICFA</name>
<organism evidence="2 3">
    <name type="scientific">Vicia faba</name>
    <name type="common">Broad bean</name>
    <name type="synonym">Faba vulgaris</name>
    <dbReference type="NCBI Taxonomy" id="3906"/>
    <lineage>
        <taxon>Eukaryota</taxon>
        <taxon>Viridiplantae</taxon>
        <taxon>Streptophyta</taxon>
        <taxon>Embryophyta</taxon>
        <taxon>Tracheophyta</taxon>
        <taxon>Spermatophyta</taxon>
        <taxon>Magnoliopsida</taxon>
        <taxon>eudicotyledons</taxon>
        <taxon>Gunneridae</taxon>
        <taxon>Pentapetalae</taxon>
        <taxon>rosids</taxon>
        <taxon>fabids</taxon>
        <taxon>Fabales</taxon>
        <taxon>Fabaceae</taxon>
        <taxon>Papilionoideae</taxon>
        <taxon>50 kb inversion clade</taxon>
        <taxon>NPAAA clade</taxon>
        <taxon>Hologalegina</taxon>
        <taxon>IRL clade</taxon>
        <taxon>Fabeae</taxon>
        <taxon>Vicia</taxon>
    </lineage>
</organism>
<dbReference type="GO" id="GO:0016020">
    <property type="term" value="C:membrane"/>
    <property type="evidence" value="ECO:0007669"/>
    <property type="project" value="InterPro"/>
</dbReference>
<sequence>MGKTSKCYRDRHQRQRTPIFWSLLSFRIFPFTIYKVNVIRTLHSPFLFKYQPLAYSKESNAYLQFRLGPGTKMLFEFVKEMPKPKTPIKFDLASLLGGLFFTWVILQLFPVSTQICIFGTGLLSGFLFQFFVQDKSFPRWIIVMELYHSDSTNGMKEVLIIIFVEWILVLFSASYVNQVLTTGSWKSPCLFLKKFQKKPSSSFRKPSIQRQGSKVFVMTEKPDIHRETEKVEQLLLEPNVSYAIVCDKLRKVYQGKDELIIMEYIQAWVYAPSMTCWSGFNTSS</sequence>
<dbReference type="GO" id="GO:0140359">
    <property type="term" value="F:ABC-type transporter activity"/>
    <property type="evidence" value="ECO:0007669"/>
    <property type="project" value="InterPro"/>
</dbReference>
<dbReference type="EMBL" id="OX451737">
    <property type="protein sequence ID" value="CAI8596376.1"/>
    <property type="molecule type" value="Genomic_DNA"/>
</dbReference>
<evidence type="ECO:0000313" key="3">
    <source>
        <dbReference type="Proteomes" id="UP001157006"/>
    </source>
</evidence>
<keyword evidence="1" id="KW-1133">Transmembrane helix</keyword>
<proteinExistence type="predicted"/>
<feature type="transmembrane region" description="Helical" evidence="1">
    <location>
        <begin position="158"/>
        <end position="176"/>
    </location>
</feature>
<feature type="transmembrane region" description="Helical" evidence="1">
    <location>
        <begin position="88"/>
        <end position="106"/>
    </location>
</feature>
<dbReference type="GO" id="GO:0005319">
    <property type="term" value="F:lipid transporter activity"/>
    <property type="evidence" value="ECO:0007669"/>
    <property type="project" value="TreeGrafter"/>
</dbReference>
<protein>
    <submittedName>
        <fullName evidence="2">Uncharacterized protein</fullName>
    </submittedName>
</protein>
<evidence type="ECO:0000256" key="1">
    <source>
        <dbReference type="SAM" id="Phobius"/>
    </source>
</evidence>
<keyword evidence="1" id="KW-0812">Transmembrane</keyword>